<feature type="compositionally biased region" description="Low complexity" evidence="1">
    <location>
        <begin position="60"/>
        <end position="69"/>
    </location>
</feature>
<keyword evidence="3" id="KW-1185">Reference proteome</keyword>
<name>A0A941FKV6_9ACTN</name>
<reference evidence="2 3" key="1">
    <citation type="submission" date="2021-04" db="EMBL/GenBank/DDBJ databases">
        <title>Characterization of the biosynthetic gene cluster of new lipopeptides with antitumor activity in the genome of the marine Streptomyces PHM034.</title>
        <authorList>
            <person name="Ceniceros A."/>
            <person name="Canedo L."/>
            <person name="Mendez C."/>
            <person name="Olano C."/>
            <person name="Schleissner C."/>
            <person name="Cuevas C."/>
            <person name="De La Calle F."/>
            <person name="Salas J.A."/>
        </authorList>
    </citation>
    <scope>NUCLEOTIDE SEQUENCE [LARGE SCALE GENOMIC DNA]</scope>
    <source>
        <strain evidence="2 3">PHM034</strain>
    </source>
</reference>
<feature type="region of interest" description="Disordered" evidence="1">
    <location>
        <begin position="57"/>
        <end position="81"/>
    </location>
</feature>
<evidence type="ECO:0000256" key="1">
    <source>
        <dbReference type="SAM" id="MobiDB-lite"/>
    </source>
</evidence>
<comment type="caution">
    <text evidence="2">The sequence shown here is derived from an EMBL/GenBank/DDBJ whole genome shotgun (WGS) entry which is preliminary data.</text>
</comment>
<protein>
    <submittedName>
        <fullName evidence="2">Uncharacterized protein</fullName>
    </submittedName>
</protein>
<proteinExistence type="predicted"/>
<sequence length="540" mass="56978">MNRTSAPVDAPATGAWEGLVTTALLGTDRRTPPGTGPGQEAPVAVLDAAAVETVRRRAGLRPAPAAERPQPAPEDPRPPLPSAAARRLAMLLADRPGASGGGRRGTAPDLMELLPQWLAAANARGFAPPPQALPALLDAARGRTDLRPAALEFAGPRALWLARLNPDWRFALRSAPGGGAALPHLEDYDGIRQLWQEGLFAERVALLSALRSREPAAARDLLATTWATERAEDRLMFLDSLRSGLNPDDEPFLEQALADRSRNVRATAAELLSALPGSALAARMAVRAEACVAVDRTRSTPVIAVEAPHECDPGMERDGVVAKAPAGRGERSWWLGQLVEAAPLGTWSRRLGGRTPREIVALPVADDWQSELHAAWCRAAVRQQDAEWSRALLGEPSAPEAGGPGAVSLAERAKLLGTLGTAERAEWVAGFIATHGLSEAFQLLGVCAVPWTAPLGGAVVDALNIARDAGSYPWSFSGVMGLAERCLDPSEAGRLEALLAVPDEPENGSPGAGGYWAESFQRLSTTLRLRAAMTEELGAA</sequence>
<dbReference type="Pfam" id="PF18944">
    <property type="entry name" value="DUF5691"/>
    <property type="match status" value="1"/>
</dbReference>
<evidence type="ECO:0000313" key="2">
    <source>
        <dbReference type="EMBL" id="MBR8643375.1"/>
    </source>
</evidence>
<gene>
    <name evidence="2" type="ORF">KEF29_38555</name>
</gene>
<organism evidence="2 3">
    <name type="scientific">Streptomyces tuirus</name>
    <dbReference type="NCBI Taxonomy" id="68278"/>
    <lineage>
        <taxon>Bacteria</taxon>
        <taxon>Bacillati</taxon>
        <taxon>Actinomycetota</taxon>
        <taxon>Actinomycetes</taxon>
        <taxon>Kitasatosporales</taxon>
        <taxon>Streptomycetaceae</taxon>
        <taxon>Streptomyces</taxon>
    </lineage>
</organism>
<feature type="compositionally biased region" description="Pro residues" evidence="1">
    <location>
        <begin position="70"/>
        <end position="81"/>
    </location>
</feature>
<dbReference type="InterPro" id="IPR043746">
    <property type="entry name" value="DUF5691"/>
</dbReference>
<dbReference type="Proteomes" id="UP000682308">
    <property type="component" value="Unassembled WGS sequence"/>
</dbReference>
<dbReference type="EMBL" id="JAGTPG010000002">
    <property type="protein sequence ID" value="MBR8643375.1"/>
    <property type="molecule type" value="Genomic_DNA"/>
</dbReference>
<dbReference type="AlphaFoldDB" id="A0A941FKV6"/>
<accession>A0A941FKV6</accession>
<evidence type="ECO:0000313" key="3">
    <source>
        <dbReference type="Proteomes" id="UP000682308"/>
    </source>
</evidence>
<feature type="region of interest" description="Disordered" evidence="1">
    <location>
        <begin position="24"/>
        <end position="43"/>
    </location>
</feature>